<feature type="signal peptide" evidence="2">
    <location>
        <begin position="1"/>
        <end position="19"/>
    </location>
</feature>
<feature type="compositionally biased region" description="Low complexity" evidence="1">
    <location>
        <begin position="243"/>
        <end position="256"/>
    </location>
</feature>
<evidence type="ECO:0000313" key="4">
    <source>
        <dbReference type="Proteomes" id="UP001338125"/>
    </source>
</evidence>
<proteinExistence type="predicted"/>
<feature type="region of interest" description="Disordered" evidence="1">
    <location>
        <begin position="61"/>
        <end position="405"/>
    </location>
</feature>
<dbReference type="Proteomes" id="UP001338125">
    <property type="component" value="Unassembled WGS sequence"/>
</dbReference>
<reference evidence="3 4" key="1">
    <citation type="submission" date="2024-01" db="EMBL/GenBank/DDBJ databases">
        <title>Complete genome of Cladobotryum mycophilum ATHUM6906.</title>
        <authorList>
            <person name="Christinaki A.C."/>
            <person name="Myridakis A.I."/>
            <person name="Kouvelis V.N."/>
        </authorList>
    </citation>
    <scope>NUCLEOTIDE SEQUENCE [LARGE SCALE GENOMIC DNA]</scope>
    <source>
        <strain evidence="3 4">ATHUM6906</strain>
    </source>
</reference>
<protein>
    <submittedName>
        <fullName evidence="3">Uncharacterized protein</fullName>
    </submittedName>
</protein>
<evidence type="ECO:0000313" key="3">
    <source>
        <dbReference type="EMBL" id="KAK5989500.1"/>
    </source>
</evidence>
<evidence type="ECO:0000256" key="1">
    <source>
        <dbReference type="SAM" id="MobiDB-lite"/>
    </source>
</evidence>
<comment type="caution">
    <text evidence="3">The sequence shown here is derived from an EMBL/GenBank/DDBJ whole genome shotgun (WGS) entry which is preliminary data.</text>
</comment>
<organism evidence="3 4">
    <name type="scientific">Cladobotryum mycophilum</name>
    <dbReference type="NCBI Taxonomy" id="491253"/>
    <lineage>
        <taxon>Eukaryota</taxon>
        <taxon>Fungi</taxon>
        <taxon>Dikarya</taxon>
        <taxon>Ascomycota</taxon>
        <taxon>Pezizomycotina</taxon>
        <taxon>Sordariomycetes</taxon>
        <taxon>Hypocreomycetidae</taxon>
        <taxon>Hypocreales</taxon>
        <taxon>Hypocreaceae</taxon>
        <taxon>Cladobotryum</taxon>
    </lineage>
</organism>
<keyword evidence="2" id="KW-0732">Signal</keyword>
<evidence type="ECO:0000256" key="2">
    <source>
        <dbReference type="SAM" id="SignalP"/>
    </source>
</evidence>
<gene>
    <name evidence="3" type="ORF">PT974_11023</name>
</gene>
<dbReference type="EMBL" id="JAVFKD010000015">
    <property type="protein sequence ID" value="KAK5989500.1"/>
    <property type="molecule type" value="Genomic_DNA"/>
</dbReference>
<accession>A0ABR0SBG5</accession>
<feature type="chain" id="PRO_5046459392" evidence="2">
    <location>
        <begin position="20"/>
        <end position="405"/>
    </location>
</feature>
<feature type="compositionally biased region" description="Low complexity" evidence="1">
    <location>
        <begin position="128"/>
        <end position="141"/>
    </location>
</feature>
<keyword evidence="4" id="KW-1185">Reference proteome</keyword>
<name>A0ABR0SBG5_9HYPO</name>
<sequence>MKSTTLILALASTIVNAMALPADMPLPPAPTVGGPQEPSIPAPQMPIIVAPQEPVMGTMRRRARRQAVPAPQEPQPVFGSSPAAPGAPVGIPIPPPAIGVPEFPSKRAEGPQEPTVNDPSIPAPPEPVFGSSPGAPGAPVGIPIPPPAIGVPEFPTKRSEGPEEPTIGDPSVPAPQEPQVGNPNIPTPPEPVLGSSPAAPGAPVGIPIPPPAIGVPEFPTKRSEGPQEPTVGNPSIPTPPEPVFGSSPAAPGSPVGIPIPPPAIGVPEFPTKRADAPEEPTVGNPNIPTPPEPVFGSSPAAPGAPGGIPIPPPAIGVPQFPRAAPQEPEIPAPAEPSKIPAPLEPGKIPAPSEPHRIPAPQEPGRIPAPEEPHRIPAPQEPSKIPAPQEPSKIPAPVEPKPSNLQ</sequence>